<sequence>MGQIVVVGELLDGALSDGTFELLTRARDIASAAGHTVTVVTFGDNARDAVREVDADDAVIVSGPAVADYQPETYENAVLQIVGEDTALVMLGNTTMGMDLGAAVAARKNRPMVAYCTDLTMDGAVLVATSQVYGGKLNAEVEVPLTGAVVTVIPGSWPVDSSRAGSPAIREEAAPSPANLELTRVIEAESGQDVDITKADILVSVGRGIEDPDNLELADALAEVLGGVVSCSRPVVDAGWLPRSRQVGKSGKTVKPKVYLALGISGAPEHLQGMKDAELIIAVNNDERAPIFDVAHYGATADILDLMPALTEKLEGRAG</sequence>
<evidence type="ECO:0000313" key="5">
    <source>
        <dbReference type="Proteomes" id="UP000533476"/>
    </source>
</evidence>
<feature type="binding site" evidence="2">
    <location>
        <begin position="232"/>
        <end position="233"/>
    </location>
    <ligand>
        <name>FAD</name>
        <dbReference type="ChEBI" id="CHEBI:57692"/>
    </ligand>
</feature>
<dbReference type="InterPro" id="IPR014731">
    <property type="entry name" value="ETF_asu_C"/>
</dbReference>
<dbReference type="Gene3D" id="3.40.50.1220">
    <property type="entry name" value="TPP-binding domain"/>
    <property type="match status" value="1"/>
</dbReference>
<dbReference type="Pfam" id="PF00766">
    <property type="entry name" value="ETF_alpha"/>
    <property type="match status" value="1"/>
</dbReference>
<proteinExistence type="inferred from homology"/>
<dbReference type="SUPFAM" id="SSF52402">
    <property type="entry name" value="Adenine nucleotide alpha hydrolases-like"/>
    <property type="match status" value="1"/>
</dbReference>
<feature type="binding site" evidence="2">
    <location>
        <begin position="302"/>
        <end position="303"/>
    </location>
    <ligand>
        <name>FAD</name>
        <dbReference type="ChEBI" id="CHEBI:57692"/>
    </ligand>
</feature>
<dbReference type="InterPro" id="IPR014729">
    <property type="entry name" value="Rossmann-like_a/b/a_fold"/>
</dbReference>
<dbReference type="InterPro" id="IPR001308">
    <property type="entry name" value="ETF_a/FixB"/>
</dbReference>
<protein>
    <submittedName>
        <fullName evidence="4">Electron transfer flavoprotein subunit alpha/FixB family protein</fullName>
    </submittedName>
</protein>
<dbReference type="PANTHER" id="PTHR43153">
    <property type="entry name" value="ELECTRON TRANSFER FLAVOPROTEIN ALPHA"/>
    <property type="match status" value="1"/>
</dbReference>
<dbReference type="Gene3D" id="3.40.50.620">
    <property type="entry name" value="HUPs"/>
    <property type="match status" value="1"/>
</dbReference>
<comment type="similarity">
    <text evidence="1">Belongs to the ETF alpha-subunit/FixB family.</text>
</comment>
<feature type="binding site" evidence="2">
    <location>
        <position position="284"/>
    </location>
    <ligand>
        <name>FAD</name>
        <dbReference type="ChEBI" id="CHEBI:57692"/>
    </ligand>
</feature>
<reference evidence="4 5" key="1">
    <citation type="submission" date="2020-04" db="EMBL/GenBank/DDBJ databases">
        <authorList>
            <person name="Zhang R."/>
            <person name="Schippers A."/>
        </authorList>
    </citation>
    <scope>NUCLEOTIDE SEQUENCE [LARGE SCALE GENOMIC DNA]</scope>
    <source>
        <strain evidence="4 5">DSM 109850</strain>
    </source>
</reference>
<dbReference type="SUPFAM" id="SSF52467">
    <property type="entry name" value="DHS-like NAD/FAD-binding domain"/>
    <property type="match status" value="1"/>
</dbReference>
<comment type="cofactor">
    <cofactor evidence="2">
        <name>FAD</name>
        <dbReference type="ChEBI" id="CHEBI:57692"/>
    </cofactor>
    <text evidence="2">Binds 1 FAD per dimer.</text>
</comment>
<evidence type="ECO:0000256" key="1">
    <source>
        <dbReference type="ARBA" id="ARBA00005817"/>
    </source>
</evidence>
<dbReference type="GO" id="GO:0033539">
    <property type="term" value="P:fatty acid beta-oxidation using acyl-CoA dehydrogenase"/>
    <property type="evidence" value="ECO:0007669"/>
    <property type="project" value="TreeGrafter"/>
</dbReference>
<dbReference type="Proteomes" id="UP000533476">
    <property type="component" value="Unassembled WGS sequence"/>
</dbReference>
<keyword evidence="5" id="KW-1185">Reference proteome</keyword>
<dbReference type="GO" id="GO:0009055">
    <property type="term" value="F:electron transfer activity"/>
    <property type="evidence" value="ECO:0007669"/>
    <property type="project" value="InterPro"/>
</dbReference>
<feature type="binding site" evidence="2">
    <location>
        <begin position="246"/>
        <end position="250"/>
    </location>
    <ligand>
        <name>FAD</name>
        <dbReference type="ChEBI" id="CHEBI:57692"/>
    </ligand>
</feature>
<evidence type="ECO:0000256" key="2">
    <source>
        <dbReference type="PIRSR" id="PIRSR000089-1"/>
    </source>
</evidence>
<dbReference type="PANTHER" id="PTHR43153:SF1">
    <property type="entry name" value="ELECTRON TRANSFER FLAVOPROTEIN SUBUNIT ALPHA, MITOCHONDRIAL"/>
    <property type="match status" value="1"/>
</dbReference>
<dbReference type="EMBL" id="JABBVZ010000014">
    <property type="protein sequence ID" value="NMP21901.1"/>
    <property type="molecule type" value="Genomic_DNA"/>
</dbReference>
<organism evidence="4 5">
    <name type="scientific">Sulfobacillus harzensis</name>
    <dbReference type="NCBI Taxonomy" id="2729629"/>
    <lineage>
        <taxon>Bacteria</taxon>
        <taxon>Bacillati</taxon>
        <taxon>Bacillota</taxon>
        <taxon>Clostridia</taxon>
        <taxon>Eubacteriales</taxon>
        <taxon>Clostridiales Family XVII. Incertae Sedis</taxon>
        <taxon>Sulfobacillus</taxon>
    </lineage>
</organism>
<dbReference type="AlphaFoldDB" id="A0A7Y0Q2G8"/>
<dbReference type="InterPro" id="IPR029035">
    <property type="entry name" value="DHS-like_NAD/FAD-binding_dom"/>
</dbReference>
<evidence type="ECO:0000313" key="4">
    <source>
        <dbReference type="EMBL" id="NMP21901.1"/>
    </source>
</evidence>
<dbReference type="GO" id="GO:0050660">
    <property type="term" value="F:flavin adenine dinucleotide binding"/>
    <property type="evidence" value="ECO:0007669"/>
    <property type="project" value="InterPro"/>
</dbReference>
<dbReference type="InterPro" id="IPR014730">
    <property type="entry name" value="ETF_a/b_N"/>
</dbReference>
<gene>
    <name evidence="4" type="ORF">HIJ39_05985</name>
</gene>
<accession>A0A7Y0Q2G8</accession>
<keyword evidence="2" id="KW-0285">Flavoprotein</keyword>
<dbReference type="Pfam" id="PF01012">
    <property type="entry name" value="ETF"/>
    <property type="match status" value="1"/>
</dbReference>
<feature type="binding site" evidence="2">
    <location>
        <position position="207"/>
    </location>
    <ligand>
        <name>FAD</name>
        <dbReference type="ChEBI" id="CHEBI:57692"/>
    </ligand>
</feature>
<keyword evidence="2" id="KW-0274">FAD</keyword>
<feature type="domain" description="Electron transfer flavoprotein alpha/beta-subunit N-terminal" evidence="3">
    <location>
        <begin position="4"/>
        <end position="194"/>
    </location>
</feature>
<evidence type="ECO:0000259" key="3">
    <source>
        <dbReference type="SMART" id="SM00893"/>
    </source>
</evidence>
<feature type="binding site" evidence="2">
    <location>
        <begin position="263"/>
        <end position="270"/>
    </location>
    <ligand>
        <name>FAD</name>
        <dbReference type="ChEBI" id="CHEBI:57692"/>
    </ligand>
</feature>
<dbReference type="PIRSF" id="PIRSF000089">
    <property type="entry name" value="Electra_flavoP_a"/>
    <property type="match status" value="1"/>
</dbReference>
<name>A0A7Y0Q2G8_9FIRM</name>
<dbReference type="SMART" id="SM00893">
    <property type="entry name" value="ETF"/>
    <property type="match status" value="1"/>
</dbReference>
<dbReference type="RefSeq" id="WP_169097729.1">
    <property type="nucleotide sequence ID" value="NZ_JABBVZ010000014.1"/>
</dbReference>
<comment type="caution">
    <text evidence="4">The sequence shown here is derived from an EMBL/GenBank/DDBJ whole genome shotgun (WGS) entry which is preliminary data.</text>
</comment>